<organism evidence="1 2">
    <name type="scientific">Candidatus Nitrosotalea okcheonensis</name>
    <dbReference type="NCBI Taxonomy" id="1903276"/>
    <lineage>
        <taxon>Archaea</taxon>
        <taxon>Nitrososphaerota</taxon>
        <taxon>Nitrososphaeria</taxon>
        <taxon>Nitrosotaleales</taxon>
        <taxon>Nitrosotaleaceae</taxon>
        <taxon>Nitrosotalea</taxon>
    </lineage>
</organism>
<dbReference type="EMBL" id="LT841358">
    <property type="protein sequence ID" value="SMH71478.1"/>
    <property type="molecule type" value="Genomic_DNA"/>
</dbReference>
<dbReference type="AlphaFoldDB" id="A0A2H1FFE5"/>
<accession>A0A2H1FFE5</accession>
<dbReference type="RefSeq" id="WP_157927438.1">
    <property type="nucleotide sequence ID" value="NZ_LT841358.1"/>
</dbReference>
<keyword evidence="2" id="KW-1185">Reference proteome</keyword>
<name>A0A2H1FFE5_9ARCH</name>
<sequence length="74" mass="8636">MVIPQSLRIKLGPKPKTKLLVYGYKDAVIMKKMDIPDILKDLKSIYQKVDARSAKYGKMSDHEINEIVQKYRKK</sequence>
<dbReference type="Proteomes" id="UP000230607">
    <property type="component" value="Chromosome 1"/>
</dbReference>
<proteinExistence type="predicted"/>
<evidence type="ECO:0000313" key="2">
    <source>
        <dbReference type="Proteomes" id="UP000230607"/>
    </source>
</evidence>
<gene>
    <name evidence="1" type="ORF">NCS_11290</name>
</gene>
<reference evidence="2" key="1">
    <citation type="submission" date="2017-03" db="EMBL/GenBank/DDBJ databases">
        <authorList>
            <person name="Herbold C."/>
        </authorList>
    </citation>
    <scope>NUCLEOTIDE SEQUENCE [LARGE SCALE GENOMIC DNA]</scope>
</reference>
<protein>
    <submittedName>
        <fullName evidence="1">Putative Transcription regulator, SpoVT/AbrB family</fullName>
    </submittedName>
</protein>
<evidence type="ECO:0000313" key="1">
    <source>
        <dbReference type="EMBL" id="SMH71478.1"/>
    </source>
</evidence>